<keyword evidence="2" id="KW-1185">Reference proteome</keyword>
<gene>
    <name evidence="1" type="ORF">GCM10022421_23760</name>
</gene>
<dbReference type="PANTHER" id="PTHR34614">
    <property type="match status" value="1"/>
</dbReference>
<comment type="caution">
    <text evidence="1">The sequence shown here is derived from an EMBL/GenBank/DDBJ whole genome shotgun (WGS) entry which is preliminary data.</text>
</comment>
<dbReference type="PANTHER" id="PTHR34614:SF2">
    <property type="entry name" value="TRANSPOSASE IS4-LIKE DOMAIN-CONTAINING PROTEIN"/>
    <property type="match status" value="1"/>
</dbReference>
<dbReference type="EMBL" id="BAABDS010000036">
    <property type="protein sequence ID" value="GAA3715416.1"/>
    <property type="molecule type" value="Genomic_DNA"/>
</dbReference>
<evidence type="ECO:0000313" key="2">
    <source>
        <dbReference type="Proteomes" id="UP001501479"/>
    </source>
</evidence>
<sequence>MTCLDKVATAKEQAGIFILATNDLSDHLDMAGLLAIYKSQQTVERGFRFLKSPEFLTSSLFLKKTRAHRGIADGDDL</sequence>
<evidence type="ECO:0000313" key="1">
    <source>
        <dbReference type="EMBL" id="GAA3715416.1"/>
    </source>
</evidence>
<reference evidence="2" key="1">
    <citation type="journal article" date="2019" name="Int. J. Syst. Evol. Microbiol.">
        <title>The Global Catalogue of Microorganisms (GCM) 10K type strain sequencing project: providing services to taxonomists for standard genome sequencing and annotation.</title>
        <authorList>
            <consortium name="The Broad Institute Genomics Platform"/>
            <consortium name="The Broad Institute Genome Sequencing Center for Infectious Disease"/>
            <person name="Wu L."/>
            <person name="Ma J."/>
        </authorList>
    </citation>
    <scope>NUCLEOTIDE SEQUENCE [LARGE SCALE GENOMIC DNA]</scope>
    <source>
        <strain evidence="2">JCM 17329</strain>
    </source>
</reference>
<dbReference type="Proteomes" id="UP001501479">
    <property type="component" value="Unassembled WGS sequence"/>
</dbReference>
<accession>A0ABP7E7L5</accession>
<proteinExistence type="predicted"/>
<name>A0ABP7E7L5_9GAMM</name>
<protein>
    <recommendedName>
        <fullName evidence="3">Transposase IS4-like domain-containing protein</fullName>
    </recommendedName>
</protein>
<evidence type="ECO:0008006" key="3">
    <source>
        <dbReference type="Google" id="ProtNLM"/>
    </source>
</evidence>
<organism evidence="1 2">
    <name type="scientific">Oceanisphaera sediminis</name>
    <dbReference type="NCBI Taxonomy" id="981381"/>
    <lineage>
        <taxon>Bacteria</taxon>
        <taxon>Pseudomonadati</taxon>
        <taxon>Pseudomonadota</taxon>
        <taxon>Gammaproteobacteria</taxon>
        <taxon>Aeromonadales</taxon>
        <taxon>Aeromonadaceae</taxon>
        <taxon>Oceanisphaera</taxon>
    </lineage>
</organism>